<protein>
    <submittedName>
        <fullName evidence="1">Uncharacterized protein</fullName>
    </submittedName>
</protein>
<name>A0A5P0ZVA8_9LACO</name>
<evidence type="ECO:0000313" key="2">
    <source>
        <dbReference type="Proteomes" id="UP000371423"/>
    </source>
</evidence>
<dbReference type="AlphaFoldDB" id="A0A5P0ZVA8"/>
<proteinExistence type="predicted"/>
<dbReference type="OrthoDB" id="9776294at2"/>
<accession>A0A5P0ZVA8</accession>
<keyword evidence="2" id="KW-1185">Reference proteome</keyword>
<dbReference type="RefSeq" id="WP_153522061.1">
    <property type="nucleotide sequence ID" value="NZ_VDFO01000010.1"/>
</dbReference>
<dbReference type="Proteomes" id="UP000371423">
    <property type="component" value="Unassembled WGS sequence"/>
</dbReference>
<organism evidence="1 2">
    <name type="scientific">Companilactobacillus halodurans</name>
    <dbReference type="NCBI Taxonomy" id="2584183"/>
    <lineage>
        <taxon>Bacteria</taxon>
        <taxon>Bacillati</taxon>
        <taxon>Bacillota</taxon>
        <taxon>Bacilli</taxon>
        <taxon>Lactobacillales</taxon>
        <taxon>Lactobacillaceae</taxon>
        <taxon>Companilactobacillus</taxon>
    </lineage>
</organism>
<evidence type="ECO:0000313" key="1">
    <source>
        <dbReference type="EMBL" id="MQS97016.1"/>
    </source>
</evidence>
<sequence length="82" mass="9201">MGTLSHQAPRGDYLKKEDITGTAREIKQISTELEITYMEALETYKALALINGYDTKDEQLAGFGDLAQEFIDAVYTIHTSEQ</sequence>
<dbReference type="EMBL" id="VDFO01000010">
    <property type="protein sequence ID" value="MQS97016.1"/>
    <property type="molecule type" value="Genomic_DNA"/>
</dbReference>
<reference evidence="1 2" key="1">
    <citation type="journal article" date="2019" name="Syst. Appl. Microbiol.">
        <title>Polyphasic characterization of two novel Lactobacillus spp. isolated from blown salami packages: Description of Lactobacillus halodurans sp. nov. and Lactobacillus salsicarnum sp. nov.</title>
        <authorList>
            <person name="Schuster J.A."/>
            <person name="Klingl A."/>
            <person name="Vogel R.F."/>
            <person name="Ehrmann M.A."/>
        </authorList>
    </citation>
    <scope>NUCLEOTIDE SEQUENCE [LARGE SCALE GENOMIC DNA]</scope>
    <source>
        <strain evidence="1 2">TMW 1.1920</strain>
    </source>
</reference>
<comment type="caution">
    <text evidence="1">The sequence shown here is derived from an EMBL/GenBank/DDBJ whole genome shotgun (WGS) entry which is preliminary data.</text>
</comment>
<gene>
    <name evidence="1" type="ORF">FHL05_03830</name>
</gene>